<organism evidence="11 12">
    <name type="scientific">Pendulispora rubella</name>
    <dbReference type="NCBI Taxonomy" id="2741070"/>
    <lineage>
        <taxon>Bacteria</taxon>
        <taxon>Pseudomonadati</taxon>
        <taxon>Myxococcota</taxon>
        <taxon>Myxococcia</taxon>
        <taxon>Myxococcales</taxon>
        <taxon>Sorangiineae</taxon>
        <taxon>Pendulisporaceae</taxon>
        <taxon>Pendulispora</taxon>
    </lineage>
</organism>
<evidence type="ECO:0000313" key="12">
    <source>
        <dbReference type="Proteomes" id="UP001374803"/>
    </source>
</evidence>
<dbReference type="Gene3D" id="3.40.50.300">
    <property type="entry name" value="P-loop containing nucleotide triphosphate hydrolases"/>
    <property type="match status" value="2"/>
</dbReference>
<dbReference type="InterPro" id="IPR027417">
    <property type="entry name" value="P-loop_NTPase"/>
</dbReference>
<evidence type="ECO:0000256" key="2">
    <source>
        <dbReference type="ARBA" id="ARBA00009441"/>
    </source>
</evidence>
<dbReference type="PANTHER" id="PTHR11059:SF0">
    <property type="entry name" value="DNA REPAIR PROTEIN RECN"/>
    <property type="match status" value="1"/>
</dbReference>
<dbReference type="CDD" id="cd03241">
    <property type="entry name" value="ABC_RecN"/>
    <property type="match status" value="2"/>
</dbReference>
<dbReference type="RefSeq" id="WP_394838315.1">
    <property type="nucleotide sequence ID" value="NZ_CP089929.1"/>
</dbReference>
<dbReference type="Proteomes" id="UP001374803">
    <property type="component" value="Chromosome"/>
</dbReference>
<evidence type="ECO:0000256" key="8">
    <source>
        <dbReference type="ARBA" id="ARBA00033408"/>
    </source>
</evidence>
<keyword evidence="7 9" id="KW-0234">DNA repair</keyword>
<protein>
    <recommendedName>
        <fullName evidence="3 9">DNA repair protein RecN</fullName>
    </recommendedName>
    <alternativeName>
        <fullName evidence="8 9">Recombination protein N</fullName>
    </alternativeName>
</protein>
<dbReference type="InterPro" id="IPR004604">
    <property type="entry name" value="DNA_recomb/repair_RecN"/>
</dbReference>
<dbReference type="EMBL" id="CP089983">
    <property type="protein sequence ID" value="WXB08646.1"/>
    <property type="molecule type" value="Genomic_DNA"/>
</dbReference>
<reference evidence="11" key="1">
    <citation type="submission" date="2021-12" db="EMBL/GenBank/DDBJ databases">
        <title>Discovery of the Pendulisporaceae a myxobacterial family with distinct sporulation behavior and unique specialized metabolism.</title>
        <authorList>
            <person name="Garcia R."/>
            <person name="Popoff A."/>
            <person name="Bader C.D."/>
            <person name="Loehr J."/>
            <person name="Walesch S."/>
            <person name="Walt C."/>
            <person name="Boldt J."/>
            <person name="Bunk B."/>
            <person name="Haeckl F.J.F.P.J."/>
            <person name="Gunesch A.P."/>
            <person name="Birkelbach J."/>
            <person name="Nuebel U."/>
            <person name="Pietschmann T."/>
            <person name="Bach T."/>
            <person name="Mueller R."/>
        </authorList>
    </citation>
    <scope>NUCLEOTIDE SEQUENCE</scope>
    <source>
        <strain evidence="11">MSr11367</strain>
    </source>
</reference>
<keyword evidence="4" id="KW-0547">Nucleotide-binding</keyword>
<evidence type="ECO:0000313" key="11">
    <source>
        <dbReference type="EMBL" id="WXB08646.1"/>
    </source>
</evidence>
<evidence type="ECO:0000256" key="4">
    <source>
        <dbReference type="ARBA" id="ARBA00022741"/>
    </source>
</evidence>
<evidence type="ECO:0000256" key="7">
    <source>
        <dbReference type="ARBA" id="ARBA00023204"/>
    </source>
</evidence>
<accession>A0ABZ2LCI7</accession>
<dbReference type="PANTHER" id="PTHR11059">
    <property type="entry name" value="DNA REPAIR PROTEIN RECN"/>
    <property type="match status" value="1"/>
</dbReference>
<keyword evidence="12" id="KW-1185">Reference proteome</keyword>
<dbReference type="Pfam" id="PF02463">
    <property type="entry name" value="SMC_N"/>
    <property type="match status" value="1"/>
</dbReference>
<dbReference type="InterPro" id="IPR003395">
    <property type="entry name" value="RecF/RecN/SMC_N"/>
</dbReference>
<dbReference type="NCBIfam" id="TIGR00634">
    <property type="entry name" value="recN"/>
    <property type="match status" value="1"/>
</dbReference>
<keyword evidence="5 9" id="KW-0227">DNA damage</keyword>
<evidence type="ECO:0000256" key="1">
    <source>
        <dbReference type="ARBA" id="ARBA00003618"/>
    </source>
</evidence>
<comment type="function">
    <text evidence="1 9">May be involved in recombinational repair of damaged DNA.</text>
</comment>
<evidence type="ECO:0000256" key="6">
    <source>
        <dbReference type="ARBA" id="ARBA00022840"/>
    </source>
</evidence>
<evidence type="ECO:0000259" key="10">
    <source>
        <dbReference type="Pfam" id="PF02463"/>
    </source>
</evidence>
<feature type="domain" description="RecF/RecN/SMC N-terminal" evidence="10">
    <location>
        <begin position="5"/>
        <end position="521"/>
    </location>
</feature>
<comment type="similarity">
    <text evidence="2 9">Belongs to the RecN family.</text>
</comment>
<name>A0ABZ2LCI7_9BACT</name>
<dbReference type="SUPFAM" id="SSF52540">
    <property type="entry name" value="P-loop containing nucleoside triphosphate hydrolases"/>
    <property type="match status" value="2"/>
</dbReference>
<evidence type="ECO:0000256" key="9">
    <source>
        <dbReference type="PIRNR" id="PIRNR003128"/>
    </source>
</evidence>
<sequence length="576" mass="62038">MLVQLQVRNLVLIENLVLELRGGFNVLTGETGAGKSMIIDALSLVLGGRARADLIRAGAREAEVEALFEIPAGSRVLAKLEAAGIPFDGSTGAGVALVVRRLLQSEGGENLRTRAYVNGRLCTAAQLAELAPDLCDIASQHESVSLTDPATHVEYLDAFGKLDAVRDALAEEVDALATVVKELEAVRESERGRAEREDFLAFQLRELDELSPEAGEETLLDHERARLRHAERLTQATATTAERLYEGEGAICDELGRLAADVDGAASLDGSLAPLARQIESARSELADAARALARYAEGVEVNPQRLSEVEERLFRLQKLLRKHGPTTTELLVHRDTLRRELDGLEGSSARAAELESVRDARLNKASSRARTLSQRRRQAAEKLADAVGRELAQLGMGRARVVVEVAPIATGSAEASLQIDGARLTRSGIDRVEFLIAPNKGEEPKPMRRIASGGELSRALLAIKRVLAEKGPAGLYVFDEVDAGVGGAIAEVIGRSIADVARHRQVLCITHLPQIAALADGHHVVGKSEVKGRTLTTVRPLTEKERVEEVARMIGGVKVGEAARRAAEEMLNTRK</sequence>
<gene>
    <name evidence="11" type="primary">recN</name>
    <name evidence="11" type="ORF">LVJ94_15540</name>
</gene>
<dbReference type="PIRSF" id="PIRSF003128">
    <property type="entry name" value="RecN"/>
    <property type="match status" value="1"/>
</dbReference>
<proteinExistence type="inferred from homology"/>
<evidence type="ECO:0000256" key="5">
    <source>
        <dbReference type="ARBA" id="ARBA00022763"/>
    </source>
</evidence>
<evidence type="ECO:0000256" key="3">
    <source>
        <dbReference type="ARBA" id="ARBA00021315"/>
    </source>
</evidence>
<keyword evidence="6" id="KW-0067">ATP-binding</keyword>